<gene>
    <name evidence="2" type="ORF">ZIOFF_024654</name>
</gene>
<name>A0A8J5H2N3_ZINOF</name>
<dbReference type="AlphaFoldDB" id="A0A8J5H2N3"/>
<dbReference type="EMBL" id="JACMSC010000007">
    <property type="protein sequence ID" value="KAG6514304.1"/>
    <property type="molecule type" value="Genomic_DNA"/>
</dbReference>
<evidence type="ECO:0000256" key="1">
    <source>
        <dbReference type="SAM" id="MobiDB-lite"/>
    </source>
</evidence>
<feature type="region of interest" description="Disordered" evidence="1">
    <location>
        <begin position="53"/>
        <end position="73"/>
    </location>
</feature>
<dbReference type="PANTHER" id="PTHR48258:SF4">
    <property type="entry name" value="DUF4216 DOMAIN-CONTAINING PROTEIN"/>
    <property type="match status" value="1"/>
</dbReference>
<dbReference type="Proteomes" id="UP000734854">
    <property type="component" value="Unassembled WGS sequence"/>
</dbReference>
<keyword evidence="3" id="KW-1185">Reference proteome</keyword>
<dbReference type="PANTHER" id="PTHR48258">
    <property type="entry name" value="DUF4218 DOMAIN-CONTAINING PROTEIN-RELATED"/>
    <property type="match status" value="1"/>
</dbReference>
<evidence type="ECO:0000313" key="2">
    <source>
        <dbReference type="EMBL" id="KAG6514304.1"/>
    </source>
</evidence>
<reference evidence="2 3" key="1">
    <citation type="submission" date="2020-08" db="EMBL/GenBank/DDBJ databases">
        <title>Plant Genome Project.</title>
        <authorList>
            <person name="Zhang R.-G."/>
        </authorList>
    </citation>
    <scope>NUCLEOTIDE SEQUENCE [LARGE SCALE GENOMIC DNA]</scope>
    <source>
        <tissue evidence="2">Rhizome</tissue>
    </source>
</reference>
<sequence length="321" mass="37389">MRLRVRPVAAQWATRGIDWIPSVDHEITEKTYINDENLPGSISDGDWVEAARQRGSEAARRRGGEAARRRRGEAVRRRSHIFGKHLLKLQRGSNPFDFKFVEHHKTPAFTFDSSHNESVWNVDGEILQACQVSVRFQEYPFEVDDDIKKLAHGSNRWVSSHKGYIVNGFKFEAMEHRRYKATSNYGVYVLESTINEYEVDYYGALEEILELKYYGLKDVIVLFKVEARGKLGIPFLEEQYENVSPIVEVAYQEEEISRLHPVLTYIDIDDVNIICDVDEEELNSMEIEELRRTNDKQVIVDAEESEEEFEDFESNEELNRS</sequence>
<comment type="caution">
    <text evidence="2">The sequence shown here is derived from an EMBL/GenBank/DDBJ whole genome shotgun (WGS) entry which is preliminary data.</text>
</comment>
<protein>
    <submittedName>
        <fullName evidence="2">Uncharacterized protein</fullName>
    </submittedName>
</protein>
<organism evidence="2 3">
    <name type="scientific">Zingiber officinale</name>
    <name type="common">Ginger</name>
    <name type="synonym">Amomum zingiber</name>
    <dbReference type="NCBI Taxonomy" id="94328"/>
    <lineage>
        <taxon>Eukaryota</taxon>
        <taxon>Viridiplantae</taxon>
        <taxon>Streptophyta</taxon>
        <taxon>Embryophyta</taxon>
        <taxon>Tracheophyta</taxon>
        <taxon>Spermatophyta</taxon>
        <taxon>Magnoliopsida</taxon>
        <taxon>Liliopsida</taxon>
        <taxon>Zingiberales</taxon>
        <taxon>Zingiberaceae</taxon>
        <taxon>Zingiber</taxon>
    </lineage>
</organism>
<evidence type="ECO:0000313" key="3">
    <source>
        <dbReference type="Proteomes" id="UP000734854"/>
    </source>
</evidence>
<accession>A0A8J5H2N3</accession>
<dbReference type="Gene3D" id="2.60.200.40">
    <property type="match status" value="1"/>
</dbReference>
<proteinExistence type="predicted"/>